<accession>A0AAE0N5M6</accession>
<proteinExistence type="predicted"/>
<protein>
    <submittedName>
        <fullName evidence="1">Uncharacterized protein</fullName>
    </submittedName>
</protein>
<name>A0AAE0N5M6_9PEZI</name>
<comment type="caution">
    <text evidence="1">The sequence shown here is derived from an EMBL/GenBank/DDBJ whole genome shotgun (WGS) entry which is preliminary data.</text>
</comment>
<keyword evidence="2" id="KW-1185">Reference proteome</keyword>
<evidence type="ECO:0000313" key="2">
    <source>
        <dbReference type="Proteomes" id="UP001287356"/>
    </source>
</evidence>
<reference evidence="1" key="2">
    <citation type="submission" date="2023-06" db="EMBL/GenBank/DDBJ databases">
        <authorList>
            <consortium name="Lawrence Berkeley National Laboratory"/>
            <person name="Haridas S."/>
            <person name="Hensen N."/>
            <person name="Bonometti L."/>
            <person name="Westerberg I."/>
            <person name="Brannstrom I.O."/>
            <person name="Guillou S."/>
            <person name="Cros-Aarteil S."/>
            <person name="Calhoun S."/>
            <person name="Kuo A."/>
            <person name="Mondo S."/>
            <person name="Pangilinan J."/>
            <person name="Riley R."/>
            <person name="Labutti K."/>
            <person name="Andreopoulos B."/>
            <person name="Lipzen A."/>
            <person name="Chen C."/>
            <person name="Yanf M."/>
            <person name="Daum C."/>
            <person name="Ng V."/>
            <person name="Clum A."/>
            <person name="Steindorff A."/>
            <person name="Ohm R."/>
            <person name="Martin F."/>
            <person name="Silar P."/>
            <person name="Natvig D."/>
            <person name="Lalanne C."/>
            <person name="Gautier V."/>
            <person name="Ament-Velasquez S.L."/>
            <person name="Kruys A."/>
            <person name="Hutchinson M.I."/>
            <person name="Powell A.J."/>
            <person name="Barry K."/>
            <person name="Miller A.N."/>
            <person name="Grigoriev I.V."/>
            <person name="Debuchy R."/>
            <person name="Gladieux P."/>
            <person name="Thoren M.H."/>
            <person name="Johannesson H."/>
        </authorList>
    </citation>
    <scope>NUCLEOTIDE SEQUENCE</scope>
    <source>
        <strain evidence="1">CBS 958.72</strain>
    </source>
</reference>
<evidence type="ECO:0000313" key="1">
    <source>
        <dbReference type="EMBL" id="KAK3371697.1"/>
    </source>
</evidence>
<gene>
    <name evidence="1" type="ORF">B0T24DRAFT_630121</name>
</gene>
<sequence length="216" mass="25060">MFDSQPTASDFGIPSINGELKQKFIAFVEERMRGVRDDPDSDADFCDPEIDKRDILKCCHSLLAILHDPTSALIATDTTRLKHFIEAARTKFLEAAFQRLYRNYFSDIDKLGKLWCQDPIKEGRPKADRDTQEIVKGWYNKICTLTGATFLLEVTHIIDVRVIKKLGVDKDAYNIWDMLRTFWLLKDLKALKISGDEKCWNDKVIHNSHYSNRCER</sequence>
<organism evidence="1 2">
    <name type="scientific">Lasiosphaeria ovina</name>
    <dbReference type="NCBI Taxonomy" id="92902"/>
    <lineage>
        <taxon>Eukaryota</taxon>
        <taxon>Fungi</taxon>
        <taxon>Dikarya</taxon>
        <taxon>Ascomycota</taxon>
        <taxon>Pezizomycotina</taxon>
        <taxon>Sordariomycetes</taxon>
        <taxon>Sordariomycetidae</taxon>
        <taxon>Sordariales</taxon>
        <taxon>Lasiosphaeriaceae</taxon>
        <taxon>Lasiosphaeria</taxon>
    </lineage>
</organism>
<dbReference type="EMBL" id="JAULSN010000005">
    <property type="protein sequence ID" value="KAK3371697.1"/>
    <property type="molecule type" value="Genomic_DNA"/>
</dbReference>
<dbReference type="Proteomes" id="UP001287356">
    <property type="component" value="Unassembled WGS sequence"/>
</dbReference>
<dbReference type="AlphaFoldDB" id="A0AAE0N5M6"/>
<reference evidence="1" key="1">
    <citation type="journal article" date="2023" name="Mol. Phylogenet. Evol.">
        <title>Genome-scale phylogeny and comparative genomics of the fungal order Sordariales.</title>
        <authorList>
            <person name="Hensen N."/>
            <person name="Bonometti L."/>
            <person name="Westerberg I."/>
            <person name="Brannstrom I.O."/>
            <person name="Guillou S."/>
            <person name="Cros-Aarteil S."/>
            <person name="Calhoun S."/>
            <person name="Haridas S."/>
            <person name="Kuo A."/>
            <person name="Mondo S."/>
            <person name="Pangilinan J."/>
            <person name="Riley R."/>
            <person name="LaButti K."/>
            <person name="Andreopoulos B."/>
            <person name="Lipzen A."/>
            <person name="Chen C."/>
            <person name="Yan M."/>
            <person name="Daum C."/>
            <person name="Ng V."/>
            <person name="Clum A."/>
            <person name="Steindorff A."/>
            <person name="Ohm R.A."/>
            <person name="Martin F."/>
            <person name="Silar P."/>
            <person name="Natvig D.O."/>
            <person name="Lalanne C."/>
            <person name="Gautier V."/>
            <person name="Ament-Velasquez S.L."/>
            <person name="Kruys A."/>
            <person name="Hutchinson M.I."/>
            <person name="Powell A.J."/>
            <person name="Barry K."/>
            <person name="Miller A.N."/>
            <person name="Grigoriev I.V."/>
            <person name="Debuchy R."/>
            <person name="Gladieux P."/>
            <person name="Hiltunen Thoren M."/>
            <person name="Johannesson H."/>
        </authorList>
    </citation>
    <scope>NUCLEOTIDE SEQUENCE</scope>
    <source>
        <strain evidence="1">CBS 958.72</strain>
    </source>
</reference>